<accession>A0ABY9ERM8</accession>
<reference evidence="1 2" key="1">
    <citation type="submission" date="2023-02" db="EMBL/GenBank/DDBJ databases">
        <title>Evolution of Hrp T3SS in non-pathogenic Pseudomonas fluorescens.</title>
        <authorList>
            <person name="Liao K."/>
            <person name="Wei H."/>
            <person name="Gu Y."/>
        </authorList>
    </citation>
    <scope>NUCLEOTIDE SEQUENCE [LARGE SCALE GENOMIC DNA]</scope>
    <source>
        <strain evidence="1 2">FP1935</strain>
    </source>
</reference>
<dbReference type="Proteomes" id="UP001239418">
    <property type="component" value="Chromosome"/>
</dbReference>
<sequence length="58" mass="6178">MNGTPLAMFDVMPISLKSCTEERGISLEIFHATPLCIAPSLAANDARSHAPFSAEVFA</sequence>
<organism evidence="1 2">
    <name type="scientific">Pseudomonas cucumis</name>
    <dbReference type="NCBI Taxonomy" id="2954082"/>
    <lineage>
        <taxon>Bacteria</taxon>
        <taxon>Pseudomonadati</taxon>
        <taxon>Pseudomonadota</taxon>
        <taxon>Gammaproteobacteria</taxon>
        <taxon>Pseudomonadales</taxon>
        <taxon>Pseudomonadaceae</taxon>
        <taxon>Pseudomonas</taxon>
    </lineage>
</organism>
<proteinExistence type="predicted"/>
<evidence type="ECO:0000313" key="2">
    <source>
        <dbReference type="Proteomes" id="UP001239418"/>
    </source>
</evidence>
<gene>
    <name evidence="1" type="ORF">PSH97_20140</name>
</gene>
<protein>
    <submittedName>
        <fullName evidence="1">Uncharacterized protein</fullName>
    </submittedName>
</protein>
<dbReference type="RefSeq" id="WP_305446422.1">
    <property type="nucleotide sequence ID" value="NZ_CP117454.1"/>
</dbReference>
<keyword evidence="2" id="KW-1185">Reference proteome</keyword>
<evidence type="ECO:0000313" key="1">
    <source>
        <dbReference type="EMBL" id="WLG83405.1"/>
    </source>
</evidence>
<dbReference type="EMBL" id="CP117454">
    <property type="protein sequence ID" value="WLG83405.1"/>
    <property type="molecule type" value="Genomic_DNA"/>
</dbReference>
<name>A0ABY9ERM8_9PSED</name>